<dbReference type="InterPro" id="IPR004092">
    <property type="entry name" value="Mbt"/>
</dbReference>
<feature type="repeat" description="MBT" evidence="11">
    <location>
        <begin position="431"/>
        <end position="543"/>
    </location>
</feature>
<keyword evidence="2" id="KW-0479">Metal-binding</keyword>
<feature type="compositionally biased region" description="Low complexity" evidence="12">
    <location>
        <begin position="40"/>
        <end position="52"/>
    </location>
</feature>
<evidence type="ECO:0000256" key="4">
    <source>
        <dbReference type="ARBA" id="ARBA00022771"/>
    </source>
</evidence>
<dbReference type="PROSITE" id="PS51024">
    <property type="entry name" value="ZF_FCS"/>
    <property type="match status" value="1"/>
</dbReference>
<dbReference type="SUPFAM" id="SSF63748">
    <property type="entry name" value="Tudor/PWWP/MBT"/>
    <property type="match status" value="4"/>
</dbReference>
<feature type="repeat" description="MBT" evidence="11">
    <location>
        <begin position="309"/>
        <end position="410"/>
    </location>
</feature>
<keyword evidence="7" id="KW-0805">Transcription regulation</keyword>
<sequence>MVIQVKVPVMKIIGFILQVQLISLIGHELKMPTGSIQVASSSSSDSCPSSSDSDTEHNYEGSPNKKPAALAIRKDGMVIDPAPYSTGSMRDGVGRPTEHVCLAVCERCGNVGVKHAFYSKSKRYCSLACSRASNTPGTPTPPSLAPTKTSSCHVKASYKRPIMVAAAMKKKQGGPHPKKIKHDVCATDLSGTFDWRSCLNRPEFSAAPVSCFKHVALSDCWDSITVGIKLEIENTDCENLTKLFPSFYWIASVIRIEGYYAMLRYEGFETDSTKDFWVNLCSDAVHPVGWCASQGKPLIPPKSIEHKYVDWKDFLVKRLTGARTFPADFHDKLQESLTSKFRPRMRLEVVDKNRISAVRVARVVETRGGRLHVSYDSAGEDDDGFWCHERSLLIHPVGWAQIVGHDLRASQQYARDSLQKSLLKSYSPDDASWELFQPSVIHTSYLFKSWWNLPNHCHGGQSKNGANELRFKEGMKLEAIDPLNLSTICVATVTRVLRNNYLMIGIDGMMAANGSDWFCYHATSPCIFPVGFCDLNNIELTPPRGRSWPHLCCCCGPTVCALGHKGNFKWFDYLNETKSVAAPVSLFKKEIPNHGFKQGMQVEAVDLMEPRLVCVGSISKVVGRLLRLHFDGWDDSYDQWCDCESPDLFPIGWCESVGYKLESPRLPGAPRIPINVTL</sequence>
<organism evidence="14 15">
    <name type="scientific">Cordylochernes scorpioides</name>
    <dbReference type="NCBI Taxonomy" id="51811"/>
    <lineage>
        <taxon>Eukaryota</taxon>
        <taxon>Metazoa</taxon>
        <taxon>Ecdysozoa</taxon>
        <taxon>Arthropoda</taxon>
        <taxon>Chelicerata</taxon>
        <taxon>Arachnida</taxon>
        <taxon>Pseudoscorpiones</taxon>
        <taxon>Cheliferoidea</taxon>
        <taxon>Chernetidae</taxon>
        <taxon>Cordylochernes</taxon>
    </lineage>
</organism>
<gene>
    <name evidence="14" type="ORF">LAZ67_13001592</name>
</gene>
<dbReference type="Gene3D" id="3.30.60.160">
    <property type="match status" value="1"/>
</dbReference>
<evidence type="ECO:0000256" key="2">
    <source>
        <dbReference type="ARBA" id="ARBA00022723"/>
    </source>
</evidence>
<evidence type="ECO:0000256" key="9">
    <source>
        <dbReference type="ARBA" id="ARBA00023242"/>
    </source>
</evidence>
<accession>A0ABY6L5V8</accession>
<protein>
    <submittedName>
        <fullName evidence="14">MBTD1</fullName>
    </submittedName>
</protein>
<proteinExistence type="predicted"/>
<dbReference type="Proteomes" id="UP001235939">
    <property type="component" value="Chromosome 13"/>
</dbReference>
<reference evidence="14 15" key="1">
    <citation type="submission" date="2022-01" db="EMBL/GenBank/DDBJ databases">
        <title>A chromosomal length assembly of Cordylochernes scorpioides.</title>
        <authorList>
            <person name="Zeh D."/>
            <person name="Zeh J."/>
        </authorList>
    </citation>
    <scope>NUCLEOTIDE SEQUENCE [LARGE SCALE GENOMIC DNA]</scope>
    <source>
        <strain evidence="14">IN4F17</strain>
        <tissue evidence="14">Whole Body</tissue>
    </source>
</reference>
<evidence type="ECO:0000256" key="6">
    <source>
        <dbReference type="ARBA" id="ARBA00022853"/>
    </source>
</evidence>
<keyword evidence="8" id="KW-0804">Transcription</keyword>
<evidence type="ECO:0000256" key="3">
    <source>
        <dbReference type="ARBA" id="ARBA00022737"/>
    </source>
</evidence>
<dbReference type="Gene3D" id="2.30.30.140">
    <property type="match status" value="4"/>
</dbReference>
<keyword evidence="6" id="KW-0156">Chromatin regulator</keyword>
<evidence type="ECO:0000256" key="11">
    <source>
        <dbReference type="PROSITE-ProRule" id="PRU00459"/>
    </source>
</evidence>
<keyword evidence="3" id="KW-0677">Repeat</keyword>
<feature type="region of interest" description="Disordered" evidence="12">
    <location>
        <begin position="40"/>
        <end position="66"/>
    </location>
</feature>
<evidence type="ECO:0000256" key="7">
    <source>
        <dbReference type="ARBA" id="ARBA00023015"/>
    </source>
</evidence>
<name>A0ABY6L5V8_9ARAC</name>
<evidence type="ECO:0000256" key="10">
    <source>
        <dbReference type="PROSITE-ProRule" id="PRU00367"/>
    </source>
</evidence>
<keyword evidence="4 10" id="KW-0863">Zinc-finger</keyword>
<dbReference type="InterPro" id="IPR012313">
    <property type="entry name" value="Znf_FCS"/>
</dbReference>
<keyword evidence="5" id="KW-0862">Zinc</keyword>
<feature type="repeat" description="MBT" evidence="11">
    <location>
        <begin position="568"/>
        <end position="664"/>
    </location>
</feature>
<dbReference type="PANTHER" id="PTHR12247:SF104">
    <property type="entry name" value="POLYCOMB PROTEIN SFMBT"/>
    <property type="match status" value="1"/>
</dbReference>
<dbReference type="EMBL" id="CP092875">
    <property type="protein sequence ID" value="UYV75862.1"/>
    <property type="molecule type" value="Genomic_DNA"/>
</dbReference>
<evidence type="ECO:0000313" key="15">
    <source>
        <dbReference type="Proteomes" id="UP001235939"/>
    </source>
</evidence>
<evidence type="ECO:0000256" key="5">
    <source>
        <dbReference type="ARBA" id="ARBA00022833"/>
    </source>
</evidence>
<comment type="subcellular location">
    <subcellularLocation>
        <location evidence="1">Nucleus</location>
    </subcellularLocation>
</comment>
<dbReference type="CDD" id="cd20100">
    <property type="entry name" value="MBT_dSfmbt-like_rpt4"/>
    <property type="match status" value="1"/>
</dbReference>
<dbReference type="Pfam" id="PF21319">
    <property type="entry name" value="zf-FCS_1"/>
    <property type="match status" value="1"/>
</dbReference>
<feature type="domain" description="FCS-type" evidence="13">
    <location>
        <begin position="96"/>
        <end position="131"/>
    </location>
</feature>
<dbReference type="PANTHER" id="PTHR12247">
    <property type="entry name" value="POLYCOMB GROUP PROTEIN"/>
    <property type="match status" value="1"/>
</dbReference>
<keyword evidence="15" id="KW-1185">Reference proteome</keyword>
<evidence type="ECO:0000256" key="8">
    <source>
        <dbReference type="ARBA" id="ARBA00023163"/>
    </source>
</evidence>
<dbReference type="InterPro" id="IPR050548">
    <property type="entry name" value="PcG_chromatin_remod_factors"/>
</dbReference>
<evidence type="ECO:0000259" key="13">
    <source>
        <dbReference type="PROSITE" id="PS51024"/>
    </source>
</evidence>
<evidence type="ECO:0000256" key="1">
    <source>
        <dbReference type="ARBA" id="ARBA00004123"/>
    </source>
</evidence>
<evidence type="ECO:0000256" key="12">
    <source>
        <dbReference type="SAM" id="MobiDB-lite"/>
    </source>
</evidence>
<feature type="repeat" description="MBT" evidence="11">
    <location>
        <begin position="193"/>
        <end position="301"/>
    </location>
</feature>
<dbReference type="Pfam" id="PF02820">
    <property type="entry name" value="MBT"/>
    <property type="match status" value="4"/>
</dbReference>
<dbReference type="InterPro" id="IPR038603">
    <property type="entry name" value="Znf_FCS_sf"/>
</dbReference>
<dbReference type="PROSITE" id="PS51079">
    <property type="entry name" value="MBT"/>
    <property type="match status" value="4"/>
</dbReference>
<dbReference type="SMART" id="SM00561">
    <property type="entry name" value="MBT"/>
    <property type="match status" value="4"/>
</dbReference>
<evidence type="ECO:0000313" key="14">
    <source>
        <dbReference type="EMBL" id="UYV75862.1"/>
    </source>
</evidence>
<keyword evidence="9" id="KW-0539">Nucleus</keyword>